<keyword evidence="1" id="KW-0560">Oxidoreductase</keyword>
<dbReference type="STRING" id="48003.BLA55_00620"/>
<dbReference type="InterPro" id="IPR013766">
    <property type="entry name" value="Thioredoxin_domain"/>
</dbReference>
<sequence>MKKIKFKQNEVHLKDETLKLGDVIDLIKAYPKGSFELSDVKFGDNYTLITTFPSIDTGVCDLQVMRMSAIANDYPNVKFITLSADLPSALNGYASKHEVSNLEMYSDYYNNNLAQKFGLLIDELNLFARSVFVLNDKHEVIYFDLNEQTGDQIDFDRLIEFLNTLK</sequence>
<dbReference type="PROSITE" id="PS51352">
    <property type="entry name" value="THIOREDOXIN_2"/>
    <property type="match status" value="1"/>
</dbReference>
<evidence type="ECO:0000256" key="3">
    <source>
        <dbReference type="ARBA" id="ARBA00023284"/>
    </source>
</evidence>
<dbReference type="Proteomes" id="UP000184322">
    <property type="component" value="Chromosome"/>
</dbReference>
<keyword evidence="2" id="KW-0049">Antioxidant</keyword>
<evidence type="ECO:0000313" key="5">
    <source>
        <dbReference type="EMBL" id="APJ38193.1"/>
    </source>
</evidence>
<name>A0A1L4FRF7_9BACT</name>
<evidence type="ECO:0000313" key="6">
    <source>
        <dbReference type="Proteomes" id="UP000184322"/>
    </source>
</evidence>
<dbReference type="PANTHER" id="PTHR43110">
    <property type="entry name" value="THIOL PEROXIDASE"/>
    <property type="match status" value="1"/>
</dbReference>
<keyword evidence="6" id="KW-1185">Reference proteome</keyword>
<dbReference type="Pfam" id="PF00578">
    <property type="entry name" value="AhpC-TSA"/>
    <property type="match status" value="1"/>
</dbReference>
<dbReference type="Gene3D" id="3.40.30.10">
    <property type="entry name" value="Glutaredoxin"/>
    <property type="match status" value="1"/>
</dbReference>
<keyword evidence="3" id="KW-0676">Redox-active center</keyword>
<evidence type="ECO:0000256" key="2">
    <source>
        <dbReference type="ARBA" id="ARBA00022862"/>
    </source>
</evidence>
<organism evidence="5 6">
    <name type="scientific">Mycoplasmopsis pullorum</name>
    <dbReference type="NCBI Taxonomy" id="48003"/>
    <lineage>
        <taxon>Bacteria</taxon>
        <taxon>Bacillati</taxon>
        <taxon>Mycoplasmatota</taxon>
        <taxon>Mycoplasmoidales</taxon>
        <taxon>Metamycoplasmataceae</taxon>
        <taxon>Mycoplasmopsis</taxon>
    </lineage>
</organism>
<dbReference type="InterPro" id="IPR036249">
    <property type="entry name" value="Thioredoxin-like_sf"/>
</dbReference>
<dbReference type="KEGG" id="mpul:BLA55_00620"/>
<reference evidence="6" key="1">
    <citation type="submission" date="2016-10" db="EMBL/GenBank/DDBJ databases">
        <authorList>
            <person name="Beylefeld A."/>
            <person name="Abolnik C."/>
        </authorList>
    </citation>
    <scope>NUCLEOTIDE SEQUENCE [LARGE SCALE GENOMIC DNA]</scope>
    <source>
        <strain evidence="6">B359_6</strain>
    </source>
</reference>
<proteinExistence type="predicted"/>
<dbReference type="RefSeq" id="WP_073372198.1">
    <property type="nucleotide sequence ID" value="NZ_CP017813.1"/>
</dbReference>
<dbReference type="OrthoDB" id="9781543at2"/>
<evidence type="ECO:0000259" key="4">
    <source>
        <dbReference type="PROSITE" id="PS51352"/>
    </source>
</evidence>
<dbReference type="GO" id="GO:0004601">
    <property type="term" value="F:peroxidase activity"/>
    <property type="evidence" value="ECO:0007669"/>
    <property type="project" value="UniProtKB-KW"/>
</dbReference>
<accession>A0A1L4FRF7</accession>
<evidence type="ECO:0000256" key="1">
    <source>
        <dbReference type="ARBA" id="ARBA00022559"/>
    </source>
</evidence>
<feature type="domain" description="Thioredoxin" evidence="4">
    <location>
        <begin position="18"/>
        <end position="166"/>
    </location>
</feature>
<gene>
    <name evidence="5" type="ORF">BLA55_00620</name>
</gene>
<dbReference type="GeneID" id="57134563"/>
<dbReference type="InterPro" id="IPR050455">
    <property type="entry name" value="Tpx_Peroxidase_subfamily"/>
</dbReference>
<dbReference type="EMBL" id="CP017813">
    <property type="protein sequence ID" value="APJ38193.1"/>
    <property type="molecule type" value="Genomic_DNA"/>
</dbReference>
<dbReference type="InterPro" id="IPR000866">
    <property type="entry name" value="AhpC/TSA"/>
</dbReference>
<dbReference type="AlphaFoldDB" id="A0A1L4FRF7"/>
<dbReference type="SUPFAM" id="SSF52833">
    <property type="entry name" value="Thioredoxin-like"/>
    <property type="match status" value="1"/>
</dbReference>
<dbReference type="PANTHER" id="PTHR43110:SF1">
    <property type="entry name" value="THIOL PEROXIDASE"/>
    <property type="match status" value="1"/>
</dbReference>
<keyword evidence="1" id="KW-0575">Peroxidase</keyword>
<protein>
    <recommendedName>
        <fullName evidence="4">Thioredoxin domain-containing protein</fullName>
    </recommendedName>
</protein>